<dbReference type="AlphaFoldDB" id="A0A517VZV5"/>
<proteinExistence type="predicted"/>
<organism evidence="2 3">
    <name type="scientific">Gimesia aquarii</name>
    <dbReference type="NCBI Taxonomy" id="2527964"/>
    <lineage>
        <taxon>Bacteria</taxon>
        <taxon>Pseudomonadati</taxon>
        <taxon>Planctomycetota</taxon>
        <taxon>Planctomycetia</taxon>
        <taxon>Planctomycetales</taxon>
        <taxon>Planctomycetaceae</taxon>
        <taxon>Gimesia</taxon>
    </lineage>
</organism>
<dbReference type="KEGG" id="gaw:V144x_40440"/>
<keyword evidence="2" id="KW-0255">Endonuclease</keyword>
<keyword evidence="2" id="KW-0540">Nuclease</keyword>
<dbReference type="RefSeq" id="WP_144987273.1">
    <property type="nucleotide sequence ID" value="NZ_CP037920.1"/>
</dbReference>
<gene>
    <name evidence="2" type="ORF">V144x_40440</name>
</gene>
<feature type="domain" description="Endonuclease/exonuclease/phosphatase" evidence="1">
    <location>
        <begin position="7"/>
        <end position="273"/>
    </location>
</feature>
<name>A0A517VZV5_9PLAN</name>
<dbReference type="EMBL" id="CP037920">
    <property type="protein sequence ID" value="QDT98537.1"/>
    <property type="molecule type" value="Genomic_DNA"/>
</dbReference>
<protein>
    <submittedName>
        <fullName evidence="2">Endonuclease/Exonuclease/phosphatase family protein</fullName>
    </submittedName>
</protein>
<reference evidence="2 3" key="1">
    <citation type="submission" date="2019-03" db="EMBL/GenBank/DDBJ databases">
        <title>Deep-cultivation of Planctomycetes and their phenomic and genomic characterization uncovers novel biology.</title>
        <authorList>
            <person name="Wiegand S."/>
            <person name="Jogler M."/>
            <person name="Boedeker C."/>
            <person name="Pinto D."/>
            <person name="Vollmers J."/>
            <person name="Rivas-Marin E."/>
            <person name="Kohn T."/>
            <person name="Peeters S.H."/>
            <person name="Heuer A."/>
            <person name="Rast P."/>
            <person name="Oberbeckmann S."/>
            <person name="Bunk B."/>
            <person name="Jeske O."/>
            <person name="Meyerdierks A."/>
            <person name="Storesund J.E."/>
            <person name="Kallscheuer N."/>
            <person name="Luecker S."/>
            <person name="Lage O.M."/>
            <person name="Pohl T."/>
            <person name="Merkel B.J."/>
            <person name="Hornburger P."/>
            <person name="Mueller R.-W."/>
            <person name="Bruemmer F."/>
            <person name="Labrenz M."/>
            <person name="Spormann A.M."/>
            <person name="Op den Camp H."/>
            <person name="Overmann J."/>
            <person name="Amann R."/>
            <person name="Jetten M.S.M."/>
            <person name="Mascher T."/>
            <person name="Medema M.H."/>
            <person name="Devos D.P."/>
            <person name="Kaster A.-K."/>
            <person name="Ovreas L."/>
            <person name="Rohde M."/>
            <person name="Galperin M.Y."/>
            <person name="Jogler C."/>
        </authorList>
    </citation>
    <scope>NUCLEOTIDE SEQUENCE [LARGE SCALE GENOMIC DNA]</scope>
    <source>
        <strain evidence="2 3">V144</strain>
    </source>
</reference>
<dbReference type="GO" id="GO:0004519">
    <property type="term" value="F:endonuclease activity"/>
    <property type="evidence" value="ECO:0007669"/>
    <property type="project" value="UniProtKB-KW"/>
</dbReference>
<dbReference type="GO" id="GO:0004527">
    <property type="term" value="F:exonuclease activity"/>
    <property type="evidence" value="ECO:0007669"/>
    <property type="project" value="UniProtKB-KW"/>
</dbReference>
<evidence type="ECO:0000313" key="2">
    <source>
        <dbReference type="EMBL" id="QDT98537.1"/>
    </source>
</evidence>
<keyword evidence="2" id="KW-0269">Exonuclease</keyword>
<keyword evidence="2" id="KW-0378">Hydrolase</keyword>
<dbReference type="InterPro" id="IPR005135">
    <property type="entry name" value="Endo/exonuclease/phosphatase"/>
</dbReference>
<evidence type="ECO:0000259" key="1">
    <source>
        <dbReference type="Pfam" id="PF03372"/>
    </source>
</evidence>
<evidence type="ECO:0000313" key="3">
    <source>
        <dbReference type="Proteomes" id="UP000318704"/>
    </source>
</evidence>
<sequence length="310" mass="35664">MPILKIASWNIYFSHKFVRKNNSGQFSLTGSQETRANRVADYITAIDPHVIGIIECMPIDKLEYFRDQYFPGYECVIEGTGKRLNLGMLYWSDDVTVEKVNFDKEKWTDKLYHNGRESTYKWTRVPLMVKITHNTSGKEFIVALVHPKSKKTYDRDPARARTQALHNRERIVAEGRRLHKLLWEKVEEHGEPFNRFIVMGDINDGPWFDRYESKVLRSGVESHIGSVFDPDRVLHSFVDLSNEKGHPTTPFGGGKQLDHILYTHDFCHGTTKPKIVASSGKIRDDLVNFDNGSGKSVDSDHCPVEIQVRV</sequence>
<dbReference type="Proteomes" id="UP000318704">
    <property type="component" value="Chromosome"/>
</dbReference>
<dbReference type="SUPFAM" id="SSF56219">
    <property type="entry name" value="DNase I-like"/>
    <property type="match status" value="1"/>
</dbReference>
<accession>A0A517VZV5</accession>
<dbReference type="Gene3D" id="3.60.10.10">
    <property type="entry name" value="Endonuclease/exonuclease/phosphatase"/>
    <property type="match status" value="1"/>
</dbReference>
<dbReference type="InterPro" id="IPR036691">
    <property type="entry name" value="Endo/exonu/phosph_ase_sf"/>
</dbReference>
<dbReference type="Pfam" id="PF03372">
    <property type="entry name" value="Exo_endo_phos"/>
    <property type="match status" value="1"/>
</dbReference>